<evidence type="ECO:0000313" key="2">
    <source>
        <dbReference type="EMBL" id="MBW0531994.1"/>
    </source>
</evidence>
<organism evidence="2 3">
    <name type="scientific">Austropuccinia psidii MF-1</name>
    <dbReference type="NCBI Taxonomy" id="1389203"/>
    <lineage>
        <taxon>Eukaryota</taxon>
        <taxon>Fungi</taxon>
        <taxon>Dikarya</taxon>
        <taxon>Basidiomycota</taxon>
        <taxon>Pucciniomycotina</taxon>
        <taxon>Pucciniomycetes</taxon>
        <taxon>Pucciniales</taxon>
        <taxon>Sphaerophragmiaceae</taxon>
        <taxon>Austropuccinia</taxon>
    </lineage>
</organism>
<sequence>MGLHIYQQTTTISPDCQPPTREYLTNCDNTILNFDLNPKTHPSLFIQSTHNLLRTQNIEPVATDRGNSTDTNAHHHRL</sequence>
<feature type="region of interest" description="Disordered" evidence="1">
    <location>
        <begin position="57"/>
        <end position="78"/>
    </location>
</feature>
<keyword evidence="3" id="KW-1185">Reference proteome</keyword>
<reference evidence="2" key="1">
    <citation type="submission" date="2021-03" db="EMBL/GenBank/DDBJ databases">
        <title>Draft genome sequence of rust myrtle Austropuccinia psidii MF-1, a brazilian biotype.</title>
        <authorList>
            <person name="Quecine M.C."/>
            <person name="Pachon D.M.R."/>
            <person name="Bonatelli M.L."/>
            <person name="Correr F.H."/>
            <person name="Franceschini L.M."/>
            <person name="Leite T.F."/>
            <person name="Margarido G.R.A."/>
            <person name="Almeida C.A."/>
            <person name="Ferrarezi J.A."/>
            <person name="Labate C.A."/>
        </authorList>
    </citation>
    <scope>NUCLEOTIDE SEQUENCE</scope>
    <source>
        <strain evidence="2">MF-1</strain>
    </source>
</reference>
<dbReference type="Proteomes" id="UP000765509">
    <property type="component" value="Unassembled WGS sequence"/>
</dbReference>
<protein>
    <submittedName>
        <fullName evidence="2">Uncharacterized protein</fullName>
    </submittedName>
</protein>
<evidence type="ECO:0000256" key="1">
    <source>
        <dbReference type="SAM" id="MobiDB-lite"/>
    </source>
</evidence>
<evidence type="ECO:0000313" key="3">
    <source>
        <dbReference type="Proteomes" id="UP000765509"/>
    </source>
</evidence>
<name>A0A9Q3F3R1_9BASI</name>
<dbReference type="EMBL" id="AVOT02037317">
    <property type="protein sequence ID" value="MBW0531994.1"/>
    <property type="molecule type" value="Genomic_DNA"/>
</dbReference>
<proteinExistence type="predicted"/>
<comment type="caution">
    <text evidence="2">The sequence shown here is derived from an EMBL/GenBank/DDBJ whole genome shotgun (WGS) entry which is preliminary data.</text>
</comment>
<gene>
    <name evidence="2" type="ORF">O181_071709</name>
</gene>
<dbReference type="AlphaFoldDB" id="A0A9Q3F3R1"/>
<accession>A0A9Q3F3R1</accession>